<evidence type="ECO:0000259" key="1">
    <source>
        <dbReference type="Pfam" id="PF02727"/>
    </source>
</evidence>
<dbReference type="InterPro" id="IPR016182">
    <property type="entry name" value="Cu_amine_oxidase_N-reg"/>
</dbReference>
<organism evidence="2 3">
    <name type="scientific">Kwoniella shivajii</name>
    <dbReference type="NCBI Taxonomy" id="564305"/>
    <lineage>
        <taxon>Eukaryota</taxon>
        <taxon>Fungi</taxon>
        <taxon>Dikarya</taxon>
        <taxon>Basidiomycota</taxon>
        <taxon>Agaricomycotina</taxon>
        <taxon>Tremellomycetes</taxon>
        <taxon>Tremellales</taxon>
        <taxon>Cryptococcaceae</taxon>
        <taxon>Kwoniella</taxon>
    </lineage>
</organism>
<protein>
    <recommendedName>
        <fullName evidence="1">Copper amine oxidase N2-terminal domain-containing protein</fullName>
    </recommendedName>
</protein>
<dbReference type="GeneID" id="87953972"/>
<dbReference type="RefSeq" id="XP_062789642.1">
    <property type="nucleotide sequence ID" value="XM_062933591.1"/>
</dbReference>
<dbReference type="Pfam" id="PF02727">
    <property type="entry name" value="Cu_amine_oxidN2"/>
    <property type="match status" value="1"/>
</dbReference>
<keyword evidence="3" id="KW-1185">Reference proteome</keyword>
<reference evidence="2 3" key="1">
    <citation type="submission" date="2024-01" db="EMBL/GenBank/DDBJ databases">
        <title>Comparative genomics of Cryptococcus and Kwoniella reveals pathogenesis evolution and contrasting modes of karyotype evolution via chromosome fusion or intercentromeric recombination.</title>
        <authorList>
            <person name="Coelho M.A."/>
            <person name="David-Palma M."/>
            <person name="Shea T."/>
            <person name="Bowers K."/>
            <person name="McGinley-Smith S."/>
            <person name="Mohammad A.W."/>
            <person name="Gnirke A."/>
            <person name="Yurkov A.M."/>
            <person name="Nowrousian M."/>
            <person name="Sun S."/>
            <person name="Cuomo C.A."/>
            <person name="Heitman J."/>
        </authorList>
    </citation>
    <scope>NUCLEOTIDE SEQUENCE [LARGE SCALE GENOMIC DNA]</scope>
    <source>
        <strain evidence="2">CBS 11374</strain>
    </source>
</reference>
<dbReference type="SUPFAM" id="SSF54416">
    <property type="entry name" value="Amine oxidase N-terminal region"/>
    <property type="match status" value="1"/>
</dbReference>
<proteinExistence type="predicted"/>
<gene>
    <name evidence="2" type="ORF">IL334_001841</name>
</gene>
<name>A0ABZ1CX82_9TREE</name>
<dbReference type="Proteomes" id="UP001329825">
    <property type="component" value="Chromosome 2"/>
</dbReference>
<accession>A0ABZ1CX82</accession>
<evidence type="ECO:0000313" key="3">
    <source>
        <dbReference type="Proteomes" id="UP001329825"/>
    </source>
</evidence>
<dbReference type="InterPro" id="IPR015800">
    <property type="entry name" value="Cu_amine_oxidase_N2"/>
</dbReference>
<feature type="domain" description="Copper amine oxidase N2-terminal" evidence="1">
    <location>
        <begin position="14"/>
        <end position="66"/>
    </location>
</feature>
<dbReference type="EMBL" id="CP141882">
    <property type="protein sequence ID" value="WRT64902.1"/>
    <property type="molecule type" value="Genomic_DNA"/>
</dbReference>
<dbReference type="Gene3D" id="3.10.450.40">
    <property type="match status" value="1"/>
</dbReference>
<sequence>MVQILNDQHPSNAHPLDPLSPVEIREAVGAVRAFLVSDHYAGKPVERPLFNSVSLREPSKYSVLRWSGLFSAKELNIAGASSAEEPVKRQADVSGR</sequence>
<evidence type="ECO:0000313" key="2">
    <source>
        <dbReference type="EMBL" id="WRT64902.1"/>
    </source>
</evidence>